<proteinExistence type="predicted"/>
<sequence>MLLSISSLRNRRLASRAPPQSETPRELLLAIIIQSCSERKSHFHWETKTNYVWGEKGVARPDNGHRHLSRLRFQFLRVHFPFVDPWISSVDPREAVLIMRLLSVLLCSSILLVLFTHESSASFALRRYQERIKAMREAINARQAEKTALAVGEISKISKTNPQKTKRYKCILVEDDDDTPGAMALEPPKVSLPEVPDFDDDSAQVEMNEKLWPALSSLPKQTLKPKTIRRPMQPKPVDINHFEFPKARAMPHTLPVVESTQQPPVITTVTTVKPNVPTDPNGQPLILSPEHCSQIKHYSNMYGVTDVKAWVHNNCAFAKMYLPKATCAEIDVLVSSCYDF</sequence>
<dbReference type="InterPro" id="IPR055352">
    <property type="entry name" value="CCD_aECM"/>
</dbReference>
<dbReference type="WBParaSite" id="L893_g4797.t1">
    <property type="protein sequence ID" value="L893_g4797.t1"/>
    <property type="gene ID" value="L893_g4797"/>
</dbReference>
<accession>A0A1I8AE43</accession>
<dbReference type="Proteomes" id="UP000095287">
    <property type="component" value="Unplaced"/>
</dbReference>
<evidence type="ECO:0000313" key="2">
    <source>
        <dbReference type="Proteomes" id="UP000095287"/>
    </source>
</evidence>
<organism evidence="2 3">
    <name type="scientific">Steinernema glaseri</name>
    <dbReference type="NCBI Taxonomy" id="37863"/>
    <lineage>
        <taxon>Eukaryota</taxon>
        <taxon>Metazoa</taxon>
        <taxon>Ecdysozoa</taxon>
        <taxon>Nematoda</taxon>
        <taxon>Chromadorea</taxon>
        <taxon>Rhabditida</taxon>
        <taxon>Tylenchina</taxon>
        <taxon>Panagrolaimomorpha</taxon>
        <taxon>Strongyloidoidea</taxon>
        <taxon>Steinernematidae</taxon>
        <taxon>Steinernema</taxon>
    </lineage>
</organism>
<reference evidence="3" key="1">
    <citation type="submission" date="2016-11" db="UniProtKB">
        <authorList>
            <consortium name="WormBaseParasite"/>
        </authorList>
    </citation>
    <scope>IDENTIFICATION</scope>
</reference>
<dbReference type="Pfam" id="PF23626">
    <property type="entry name" value="CCD_aECM"/>
    <property type="match status" value="1"/>
</dbReference>
<evidence type="ECO:0000313" key="3">
    <source>
        <dbReference type="WBParaSite" id="L893_g4797.t1"/>
    </source>
</evidence>
<name>A0A1I8AE43_9BILA</name>
<keyword evidence="2" id="KW-1185">Reference proteome</keyword>
<dbReference type="AlphaFoldDB" id="A0A1I8AE43"/>
<dbReference type="PANTHER" id="PTHR37435">
    <property type="entry name" value="PROTEIN CBG14344"/>
    <property type="match status" value="1"/>
</dbReference>
<feature type="domain" description="aECM cysteine-cradle" evidence="1">
    <location>
        <begin position="289"/>
        <end position="339"/>
    </location>
</feature>
<dbReference type="PANTHER" id="PTHR37435:SF5">
    <property type="entry name" value="SECRETED PROTEIN"/>
    <property type="match status" value="1"/>
</dbReference>
<evidence type="ECO:0000259" key="1">
    <source>
        <dbReference type="Pfam" id="PF23626"/>
    </source>
</evidence>
<protein>
    <submittedName>
        <fullName evidence="3">INCENP_ARK-bind domain-containing protein</fullName>
    </submittedName>
</protein>